<comment type="caution">
    <text evidence="1">The sequence shown here is derived from an EMBL/GenBank/DDBJ whole genome shotgun (WGS) entry which is preliminary data.</text>
</comment>
<gene>
    <name evidence="1" type="ORF">DOO78_10225</name>
</gene>
<evidence type="ECO:0000313" key="2">
    <source>
        <dbReference type="Proteomes" id="UP000249065"/>
    </source>
</evidence>
<sequence length="222" mass="22766">MVVSLSAVARLPSPRRALLLALGLAACAEMRTAPPRLPIAALTPDTADPIRGAMQAMTPAFADQGRALASRPAEAAQAAAQLEFVTAAIPRDPRYAAVPESVRRDFLLARTELRDALGVAEGAAPEPVVRALVSAAQALRRGDAARAAAVLPAPMFRPGGERSVQRLGELGPLPQCAIASANLAQVVARLDATGGWPGGRPSETNASLGSSFGFGADTSVGY</sequence>
<evidence type="ECO:0000313" key="1">
    <source>
        <dbReference type="EMBL" id="RAI58918.1"/>
    </source>
</evidence>
<reference evidence="2" key="1">
    <citation type="submission" date="2018-06" db="EMBL/GenBank/DDBJ databases">
        <authorList>
            <person name="Khan S.A."/>
        </authorList>
    </citation>
    <scope>NUCLEOTIDE SEQUENCE [LARGE SCALE GENOMIC DNA]</scope>
    <source>
        <strain evidence="2">DB-1506</strain>
    </source>
</reference>
<organism evidence="1 2">
    <name type="scientific">Roseicella frigidaeris</name>
    <dbReference type="NCBI Taxonomy" id="2230885"/>
    <lineage>
        <taxon>Bacteria</taxon>
        <taxon>Pseudomonadati</taxon>
        <taxon>Pseudomonadota</taxon>
        <taxon>Alphaproteobacteria</taxon>
        <taxon>Acetobacterales</taxon>
        <taxon>Roseomonadaceae</taxon>
        <taxon>Roseicella</taxon>
    </lineage>
</organism>
<dbReference type="AlphaFoldDB" id="A0A327MFF6"/>
<protein>
    <submittedName>
        <fullName evidence="1">Uncharacterized protein</fullName>
    </submittedName>
</protein>
<dbReference type="EMBL" id="QLIX01000006">
    <property type="protein sequence ID" value="RAI58918.1"/>
    <property type="molecule type" value="Genomic_DNA"/>
</dbReference>
<accession>A0A327MFF6</accession>
<proteinExistence type="predicted"/>
<keyword evidence="2" id="KW-1185">Reference proteome</keyword>
<dbReference type="Proteomes" id="UP000249065">
    <property type="component" value="Unassembled WGS sequence"/>
</dbReference>
<name>A0A327MFF6_9PROT</name>